<dbReference type="Pfam" id="PF00440">
    <property type="entry name" value="TetR_N"/>
    <property type="match status" value="1"/>
</dbReference>
<evidence type="ECO:0000256" key="1">
    <source>
        <dbReference type="ARBA" id="ARBA00023015"/>
    </source>
</evidence>
<dbReference type="RefSeq" id="WP_309796644.1">
    <property type="nucleotide sequence ID" value="NZ_JAVDPW010000007.1"/>
</dbReference>
<dbReference type="InterPro" id="IPR036271">
    <property type="entry name" value="Tet_transcr_reg_TetR-rel_C_sf"/>
</dbReference>
<dbReference type="PROSITE" id="PS50977">
    <property type="entry name" value="HTH_TETR_2"/>
    <property type="match status" value="1"/>
</dbReference>
<dbReference type="SUPFAM" id="SSF48498">
    <property type="entry name" value="Tetracyclin repressor-like, C-terminal domain"/>
    <property type="match status" value="1"/>
</dbReference>
<accession>A0ABU1JV52</accession>
<protein>
    <submittedName>
        <fullName evidence="6">AcrR family transcriptional regulator</fullName>
    </submittedName>
</protein>
<gene>
    <name evidence="6" type="ORF">E9232_003969</name>
</gene>
<dbReference type="Proteomes" id="UP001262410">
    <property type="component" value="Unassembled WGS sequence"/>
</dbReference>
<keyword evidence="1" id="KW-0805">Transcription regulation</keyword>
<dbReference type="SUPFAM" id="SSF46689">
    <property type="entry name" value="Homeodomain-like"/>
    <property type="match status" value="1"/>
</dbReference>
<keyword evidence="2 4" id="KW-0238">DNA-binding</keyword>
<dbReference type="PANTHER" id="PTHR47506:SF1">
    <property type="entry name" value="HTH-TYPE TRANSCRIPTIONAL REGULATOR YJDC"/>
    <property type="match status" value="1"/>
</dbReference>
<dbReference type="InterPro" id="IPR009057">
    <property type="entry name" value="Homeodomain-like_sf"/>
</dbReference>
<evidence type="ECO:0000256" key="4">
    <source>
        <dbReference type="PROSITE-ProRule" id="PRU00335"/>
    </source>
</evidence>
<keyword evidence="3" id="KW-0804">Transcription</keyword>
<evidence type="ECO:0000313" key="6">
    <source>
        <dbReference type="EMBL" id="MDR6291435.1"/>
    </source>
</evidence>
<proteinExistence type="predicted"/>
<organism evidence="6 7">
    <name type="scientific">Inquilinus ginsengisoli</name>
    <dbReference type="NCBI Taxonomy" id="363840"/>
    <lineage>
        <taxon>Bacteria</taxon>
        <taxon>Pseudomonadati</taxon>
        <taxon>Pseudomonadota</taxon>
        <taxon>Alphaproteobacteria</taxon>
        <taxon>Rhodospirillales</taxon>
        <taxon>Rhodospirillaceae</taxon>
        <taxon>Inquilinus</taxon>
    </lineage>
</organism>
<evidence type="ECO:0000313" key="7">
    <source>
        <dbReference type="Proteomes" id="UP001262410"/>
    </source>
</evidence>
<dbReference type="PANTHER" id="PTHR47506">
    <property type="entry name" value="TRANSCRIPTIONAL REGULATORY PROTEIN"/>
    <property type="match status" value="1"/>
</dbReference>
<evidence type="ECO:0000256" key="3">
    <source>
        <dbReference type="ARBA" id="ARBA00023163"/>
    </source>
</evidence>
<dbReference type="InterPro" id="IPR001647">
    <property type="entry name" value="HTH_TetR"/>
</dbReference>
<dbReference type="Gene3D" id="1.10.357.10">
    <property type="entry name" value="Tetracycline Repressor, domain 2"/>
    <property type="match status" value="1"/>
</dbReference>
<evidence type="ECO:0000259" key="5">
    <source>
        <dbReference type="PROSITE" id="PS50977"/>
    </source>
</evidence>
<evidence type="ECO:0000256" key="2">
    <source>
        <dbReference type="ARBA" id="ARBA00023125"/>
    </source>
</evidence>
<keyword evidence="7" id="KW-1185">Reference proteome</keyword>
<feature type="DNA-binding region" description="H-T-H motif" evidence="4">
    <location>
        <begin position="39"/>
        <end position="58"/>
    </location>
</feature>
<comment type="caution">
    <text evidence="6">The sequence shown here is derived from an EMBL/GenBank/DDBJ whole genome shotgun (WGS) entry which is preliminary data.</text>
</comment>
<feature type="domain" description="HTH tetR-type" evidence="5">
    <location>
        <begin position="16"/>
        <end position="76"/>
    </location>
</feature>
<dbReference type="EMBL" id="JAVDPW010000007">
    <property type="protein sequence ID" value="MDR6291435.1"/>
    <property type="molecule type" value="Genomic_DNA"/>
</dbReference>
<sequence>MDSGGDMVMGQDGEIEGKKVEIVKHAFDRFYAGGFQATGMEAALAGSGISKRTLYKYFPSKEDLIAAVLQLYSKVVVDELFGPVADIADPCDQIVDFFDVRKTTGRMLTRGCLGLKAAQDYVGKHDGIVELGISANSRGEAKFLELCQRAGFAEPERLAKQLNLILQGALALAHASGDTAPFLLAKDVASTLLEKAVGARRKKARSKH</sequence>
<name>A0ABU1JV52_9PROT</name>
<reference evidence="6 7" key="1">
    <citation type="submission" date="2023-07" db="EMBL/GenBank/DDBJ databases">
        <title>Sorghum-associated microbial communities from plants grown in Nebraska, USA.</title>
        <authorList>
            <person name="Schachtman D."/>
        </authorList>
    </citation>
    <scope>NUCLEOTIDE SEQUENCE [LARGE SCALE GENOMIC DNA]</scope>
    <source>
        <strain evidence="6 7">584</strain>
    </source>
</reference>